<dbReference type="PANTHER" id="PTHR31064">
    <property type="entry name" value="POTASSIUM TRANSPORT PROTEIN DDB_G0292412-RELATED"/>
    <property type="match status" value="1"/>
</dbReference>
<dbReference type="Proteomes" id="UP001303889">
    <property type="component" value="Unassembled WGS sequence"/>
</dbReference>
<keyword evidence="5 13" id="KW-0812">Transmembrane</keyword>
<evidence type="ECO:0000313" key="17">
    <source>
        <dbReference type="Proteomes" id="UP001303889"/>
    </source>
</evidence>
<dbReference type="InterPro" id="IPR046357">
    <property type="entry name" value="PPIase_dom_sf"/>
</dbReference>
<gene>
    <name evidence="16" type="ORF">C8A05DRAFT_42378</name>
</gene>
<evidence type="ECO:0000256" key="6">
    <source>
        <dbReference type="ARBA" id="ARBA00022989"/>
    </source>
</evidence>
<protein>
    <recommendedName>
        <fullName evidence="3 11">peptidylprolyl isomerase</fullName>
        <ecNumber evidence="3 11">5.2.1.8</ecNumber>
    </recommendedName>
</protein>
<reference evidence="16" key="1">
    <citation type="journal article" date="2023" name="Mol. Phylogenet. Evol.">
        <title>Genome-scale phylogeny and comparative genomics of the fungal order Sordariales.</title>
        <authorList>
            <person name="Hensen N."/>
            <person name="Bonometti L."/>
            <person name="Westerberg I."/>
            <person name="Brannstrom I.O."/>
            <person name="Guillou S."/>
            <person name="Cros-Aarteil S."/>
            <person name="Calhoun S."/>
            <person name="Haridas S."/>
            <person name="Kuo A."/>
            <person name="Mondo S."/>
            <person name="Pangilinan J."/>
            <person name="Riley R."/>
            <person name="LaButti K."/>
            <person name="Andreopoulos B."/>
            <person name="Lipzen A."/>
            <person name="Chen C."/>
            <person name="Yan M."/>
            <person name="Daum C."/>
            <person name="Ng V."/>
            <person name="Clum A."/>
            <person name="Steindorff A."/>
            <person name="Ohm R.A."/>
            <person name="Martin F."/>
            <person name="Silar P."/>
            <person name="Natvig D.O."/>
            <person name="Lalanne C."/>
            <person name="Gautier V."/>
            <person name="Ament-Velasquez S.L."/>
            <person name="Kruys A."/>
            <person name="Hutchinson M.I."/>
            <person name="Powell A.J."/>
            <person name="Barry K."/>
            <person name="Miller A.N."/>
            <person name="Grigoriev I.V."/>
            <person name="Debuchy R."/>
            <person name="Gladieux P."/>
            <person name="Hiltunen Thoren M."/>
            <person name="Johannesson H."/>
        </authorList>
    </citation>
    <scope>NUCLEOTIDE SEQUENCE</scope>
    <source>
        <strain evidence="16">CBS 103.79</strain>
    </source>
</reference>
<feature type="transmembrane region" description="Helical" evidence="13">
    <location>
        <begin position="676"/>
        <end position="696"/>
    </location>
</feature>
<dbReference type="InterPro" id="IPR003445">
    <property type="entry name" value="Cat_transpt"/>
</dbReference>
<evidence type="ECO:0000256" key="11">
    <source>
        <dbReference type="PROSITE-ProRule" id="PRU00277"/>
    </source>
</evidence>
<dbReference type="GO" id="GO:0140107">
    <property type="term" value="F:high-affinity potassium ion transmembrane transporter activity"/>
    <property type="evidence" value="ECO:0007669"/>
    <property type="project" value="TreeGrafter"/>
</dbReference>
<feature type="region of interest" description="Disordered" evidence="12">
    <location>
        <begin position="421"/>
        <end position="455"/>
    </location>
</feature>
<feature type="transmembrane region" description="Helical" evidence="13">
    <location>
        <begin position="494"/>
        <end position="521"/>
    </location>
</feature>
<keyword evidence="7" id="KW-0406">Ion transport</keyword>
<keyword evidence="9 13" id="KW-0472">Membrane</keyword>
<evidence type="ECO:0000259" key="15">
    <source>
        <dbReference type="PROSITE" id="PS50059"/>
    </source>
</evidence>
<feature type="region of interest" description="Disordered" evidence="12">
    <location>
        <begin position="884"/>
        <end position="905"/>
    </location>
</feature>
<name>A0AAN6MQC5_9PEZI</name>
<feature type="transmembrane region" description="Helical" evidence="13">
    <location>
        <begin position="285"/>
        <end position="305"/>
    </location>
</feature>
<feature type="transmembrane region" description="Helical" evidence="13">
    <location>
        <begin position="815"/>
        <end position="833"/>
    </location>
</feature>
<evidence type="ECO:0000256" key="9">
    <source>
        <dbReference type="ARBA" id="ARBA00023136"/>
    </source>
</evidence>
<evidence type="ECO:0000313" key="16">
    <source>
        <dbReference type="EMBL" id="KAK3904590.1"/>
    </source>
</evidence>
<feature type="transmembrane region" description="Helical" evidence="13">
    <location>
        <begin position="788"/>
        <end position="808"/>
    </location>
</feature>
<comment type="subcellular location">
    <subcellularLocation>
        <location evidence="2">Membrane</location>
        <topology evidence="2">Multi-pass membrane protein</topology>
    </subcellularLocation>
</comment>
<dbReference type="GO" id="GO:0005886">
    <property type="term" value="C:plasma membrane"/>
    <property type="evidence" value="ECO:0007669"/>
    <property type="project" value="TreeGrafter"/>
</dbReference>
<feature type="transmembrane region" description="Helical" evidence="13">
    <location>
        <begin position="311"/>
        <end position="331"/>
    </location>
</feature>
<comment type="caution">
    <text evidence="16">The sequence shown here is derived from an EMBL/GenBank/DDBJ whole genome shotgun (WGS) entry which is preliminary data.</text>
</comment>
<dbReference type="SUPFAM" id="SSF54534">
    <property type="entry name" value="FKBP-like"/>
    <property type="match status" value="1"/>
</dbReference>
<dbReference type="AlphaFoldDB" id="A0AAN6MQC5"/>
<feature type="transmembrane region" description="Helical" evidence="13">
    <location>
        <begin position="255"/>
        <end position="273"/>
    </location>
</feature>
<evidence type="ECO:0000256" key="13">
    <source>
        <dbReference type="SAM" id="Phobius"/>
    </source>
</evidence>
<evidence type="ECO:0000256" key="2">
    <source>
        <dbReference type="ARBA" id="ARBA00004141"/>
    </source>
</evidence>
<evidence type="ECO:0000256" key="1">
    <source>
        <dbReference type="ARBA" id="ARBA00000971"/>
    </source>
</evidence>
<keyword evidence="10 11" id="KW-0413">Isomerase</keyword>
<dbReference type="InterPro" id="IPR051143">
    <property type="entry name" value="TrkH_K-transport"/>
</dbReference>
<evidence type="ECO:0000256" key="12">
    <source>
        <dbReference type="SAM" id="MobiDB-lite"/>
    </source>
</evidence>
<evidence type="ECO:0000256" key="4">
    <source>
        <dbReference type="ARBA" id="ARBA00022448"/>
    </source>
</evidence>
<dbReference type="EC" id="5.2.1.8" evidence="3 11"/>
<keyword evidence="4" id="KW-0813">Transport</keyword>
<dbReference type="Pfam" id="PF02386">
    <property type="entry name" value="TrkH"/>
    <property type="match status" value="2"/>
</dbReference>
<dbReference type="Pfam" id="PF00254">
    <property type="entry name" value="FKBP_C"/>
    <property type="match status" value="1"/>
</dbReference>
<evidence type="ECO:0000256" key="3">
    <source>
        <dbReference type="ARBA" id="ARBA00013194"/>
    </source>
</evidence>
<dbReference type="GO" id="GO:0003755">
    <property type="term" value="F:peptidyl-prolyl cis-trans isomerase activity"/>
    <property type="evidence" value="ECO:0007669"/>
    <property type="project" value="UniProtKB-KW"/>
</dbReference>
<evidence type="ECO:0000256" key="10">
    <source>
        <dbReference type="ARBA" id="ARBA00023235"/>
    </source>
</evidence>
<feature type="signal peptide" evidence="14">
    <location>
        <begin position="1"/>
        <end position="20"/>
    </location>
</feature>
<keyword evidence="6 13" id="KW-1133">Transmembrane helix</keyword>
<dbReference type="Gene3D" id="3.10.50.40">
    <property type="match status" value="1"/>
</dbReference>
<keyword evidence="17" id="KW-1185">Reference proteome</keyword>
<comment type="catalytic activity">
    <reaction evidence="1 11">
        <text>[protein]-peptidylproline (omega=180) = [protein]-peptidylproline (omega=0)</text>
        <dbReference type="Rhea" id="RHEA:16237"/>
        <dbReference type="Rhea" id="RHEA-COMP:10747"/>
        <dbReference type="Rhea" id="RHEA-COMP:10748"/>
        <dbReference type="ChEBI" id="CHEBI:83833"/>
        <dbReference type="ChEBI" id="CHEBI:83834"/>
        <dbReference type="EC" id="5.2.1.8"/>
    </reaction>
</comment>
<feature type="domain" description="PPIase FKBP-type" evidence="15">
    <location>
        <begin position="41"/>
        <end position="129"/>
    </location>
</feature>
<dbReference type="PANTHER" id="PTHR31064:SF37">
    <property type="entry name" value="TRANSPORTER, PUTATIVE (EUROFUNG)-RELATED"/>
    <property type="match status" value="1"/>
</dbReference>
<accession>A0AAN6MQC5</accession>
<dbReference type="PROSITE" id="PS50059">
    <property type="entry name" value="FKBP_PPIASE"/>
    <property type="match status" value="1"/>
</dbReference>
<dbReference type="GO" id="GO:1990573">
    <property type="term" value="P:potassium ion import across plasma membrane"/>
    <property type="evidence" value="ECO:0007669"/>
    <property type="project" value="TreeGrafter"/>
</dbReference>
<evidence type="ECO:0000256" key="8">
    <source>
        <dbReference type="ARBA" id="ARBA00023110"/>
    </source>
</evidence>
<evidence type="ECO:0000256" key="5">
    <source>
        <dbReference type="ARBA" id="ARBA00022692"/>
    </source>
</evidence>
<feature type="transmembrane region" description="Helical" evidence="13">
    <location>
        <begin position="636"/>
        <end position="656"/>
    </location>
</feature>
<keyword evidence="8 11" id="KW-0697">Rotamase</keyword>
<dbReference type="InterPro" id="IPR001179">
    <property type="entry name" value="PPIase_FKBP_dom"/>
</dbReference>
<reference evidence="16" key="2">
    <citation type="submission" date="2023-05" db="EMBL/GenBank/DDBJ databases">
        <authorList>
            <consortium name="Lawrence Berkeley National Laboratory"/>
            <person name="Steindorff A."/>
            <person name="Hensen N."/>
            <person name="Bonometti L."/>
            <person name="Westerberg I."/>
            <person name="Brannstrom I.O."/>
            <person name="Guillou S."/>
            <person name="Cros-Aarteil S."/>
            <person name="Calhoun S."/>
            <person name="Haridas S."/>
            <person name="Kuo A."/>
            <person name="Mondo S."/>
            <person name="Pangilinan J."/>
            <person name="Riley R."/>
            <person name="Labutti K."/>
            <person name="Andreopoulos B."/>
            <person name="Lipzen A."/>
            <person name="Chen C."/>
            <person name="Yanf M."/>
            <person name="Daum C."/>
            <person name="Ng V."/>
            <person name="Clum A."/>
            <person name="Ohm R."/>
            <person name="Martin F."/>
            <person name="Silar P."/>
            <person name="Natvig D."/>
            <person name="Lalanne C."/>
            <person name="Gautier V."/>
            <person name="Ament-Velasquez S.L."/>
            <person name="Kruys A."/>
            <person name="Hutchinson M.I."/>
            <person name="Powell A.J."/>
            <person name="Barry K."/>
            <person name="Miller A.N."/>
            <person name="Grigoriev I.V."/>
            <person name="Debuchy R."/>
            <person name="Gladieux P."/>
            <person name="Thoren M.H."/>
            <person name="Johannesson H."/>
        </authorList>
    </citation>
    <scope>NUCLEOTIDE SEQUENCE</scope>
    <source>
        <strain evidence="16">CBS 103.79</strain>
    </source>
</reference>
<dbReference type="EMBL" id="MU855392">
    <property type="protein sequence ID" value="KAK3904590.1"/>
    <property type="molecule type" value="Genomic_DNA"/>
</dbReference>
<keyword evidence="14" id="KW-0732">Signal</keyword>
<feature type="compositionally biased region" description="Basic and acidic residues" evidence="12">
    <location>
        <begin position="446"/>
        <end position="455"/>
    </location>
</feature>
<feature type="transmembrane region" description="Helical" evidence="13">
    <location>
        <begin position="568"/>
        <end position="592"/>
    </location>
</feature>
<proteinExistence type="predicted"/>
<sequence length="905" mass="100338">MQRILLSVSLLASAAVGVLASDHLKVDVTLPVECERKTQKGDTINVHYRGTLQSNGEKFDASYDRGSPFSFRLGAGMVIKGWDEGLLDMCIGEKRTLTIAPSYGYGDRNVGPIPAGSTLVFETELMGIEGVPKPESIVPKSATNTPAASASQEAEKAASEATEADADDAQEPPVAPSAGGSQERSSRPEITHIEPLPYRSYSLLGSAYSPWVLCRAVITNRGHCWRQGHQPPRRAPPRSRYPTWLPPLNFITIHYAYFIIVCLSASLIFWGSSNPARSISYTDSLFLVVSAMTEAGLNTVNLSQMTTWQQMVLFLLIIFGSSIWVSIWTVAARKHAFEKRFQDIVRAERVRRASRPGSSVGLPRLQRLLSLRKSSTTALPQSPVVSGPDGEERIFAATDAPAPSPHEQPLTPAHIVFVDNPHPGEATSTATQNHPARGQPTRRTRNTNDHPVGHEKDEFGMRHLLTHKASGRNAHFHGLTTEERERLGGCEYQALRVLSVIVPLYFVLWQLLGCIALGVWINNHQPEPPLRNGINPWWLGIFNGASAFNNSGMSLLDANMVPFQNSYFVLITMGLLILAGNTAYPIFLRLIIWSLLKLLTLVTKEDEFQGLKDTFRFILQYPRRVYTNLFPARPTWWLLFMLILLNSVDWVAFELLNLGNPSMESIPRGSRVLDGLFQALAVLYVVMMYISVYPVVITMRHSNVYEERSLGIYAKDEVPELDPELASPRSVHARRRSNAGLVASLGRAVRHAFTLHGVGARAPPPKEGPESNINFISQQIHGQLAHDIWWLVLAILVIVTINTSYFLADPVNFSVFNVIFEVVSAYGCVGISVGVPNDAFSFSGSWHTAAKLVLCVVMIRGRHRGLPVALDRAVRLPGESLHQEEEEDHRIRRSMTSRRTSVDGH</sequence>
<feature type="region of interest" description="Disordered" evidence="12">
    <location>
        <begin position="132"/>
        <end position="189"/>
    </location>
</feature>
<evidence type="ECO:0000256" key="7">
    <source>
        <dbReference type="ARBA" id="ARBA00023065"/>
    </source>
</evidence>
<dbReference type="GO" id="GO:0030007">
    <property type="term" value="P:intracellular potassium ion homeostasis"/>
    <property type="evidence" value="ECO:0007669"/>
    <property type="project" value="TreeGrafter"/>
</dbReference>
<organism evidence="16 17">
    <name type="scientific">Staphylotrichum tortipilum</name>
    <dbReference type="NCBI Taxonomy" id="2831512"/>
    <lineage>
        <taxon>Eukaryota</taxon>
        <taxon>Fungi</taxon>
        <taxon>Dikarya</taxon>
        <taxon>Ascomycota</taxon>
        <taxon>Pezizomycotina</taxon>
        <taxon>Sordariomycetes</taxon>
        <taxon>Sordariomycetidae</taxon>
        <taxon>Sordariales</taxon>
        <taxon>Chaetomiaceae</taxon>
        <taxon>Staphylotrichum</taxon>
    </lineage>
</organism>
<feature type="chain" id="PRO_5042822963" description="peptidylprolyl isomerase" evidence="14">
    <location>
        <begin position="21"/>
        <end position="905"/>
    </location>
</feature>
<evidence type="ECO:0000256" key="14">
    <source>
        <dbReference type="SAM" id="SignalP"/>
    </source>
</evidence>
<dbReference type="FunFam" id="3.10.50.40:FF:000006">
    <property type="entry name" value="Peptidyl-prolyl cis-trans isomerase"/>
    <property type="match status" value="1"/>
</dbReference>